<dbReference type="InterPro" id="IPR036438">
    <property type="entry name" value="Insulin-like_sf"/>
</dbReference>
<dbReference type="Gene3D" id="1.10.100.10">
    <property type="entry name" value="Insulin-like"/>
    <property type="match status" value="1"/>
</dbReference>
<dbReference type="GO" id="GO:0005576">
    <property type="term" value="C:extracellular region"/>
    <property type="evidence" value="ECO:0007669"/>
    <property type="project" value="UniProtKB-SubCell"/>
</dbReference>
<evidence type="ECO:0000256" key="4">
    <source>
        <dbReference type="ARBA" id="ARBA00022729"/>
    </source>
</evidence>
<dbReference type="PRINTS" id="PR00276">
    <property type="entry name" value="INSULINFAMLY"/>
</dbReference>
<sequence length="125" mass="13984">MSVSLKIAALLLTVCLMVVGCAARNAPLVKRSSSHYCGPNLVQALQLVCNSEYQPLYKKASHNEIYDQVEDYGVDHFKPEDTPLFPFMVPMEVHLARQGVRVRRGVSDECCYKRCSIAVLKSYCA</sequence>
<dbReference type="GO" id="GO:0005179">
    <property type="term" value="F:hormone activity"/>
    <property type="evidence" value="ECO:0007669"/>
    <property type="project" value="InterPro"/>
</dbReference>
<evidence type="ECO:0000256" key="7">
    <source>
        <dbReference type="SAM" id="SignalP"/>
    </source>
</evidence>
<dbReference type="PROSITE" id="PS00262">
    <property type="entry name" value="INSULIN"/>
    <property type="match status" value="1"/>
</dbReference>
<dbReference type="Pfam" id="PF00049">
    <property type="entry name" value="Insulin"/>
    <property type="match status" value="1"/>
</dbReference>
<dbReference type="PANTHER" id="PTHR13647">
    <property type="entry name" value="INSULIN-LIKE PEPTIDE 2-RELATED"/>
    <property type="match status" value="1"/>
</dbReference>
<evidence type="ECO:0000256" key="5">
    <source>
        <dbReference type="ARBA" id="ARBA00023157"/>
    </source>
</evidence>
<evidence type="ECO:0000256" key="3">
    <source>
        <dbReference type="ARBA" id="ARBA00022685"/>
    </source>
</evidence>
<evidence type="ECO:0000259" key="8">
    <source>
        <dbReference type="SMART" id="SM00078"/>
    </source>
</evidence>
<dbReference type="InterPro" id="IPR022352">
    <property type="entry name" value="Ins/IGF/rlx"/>
</dbReference>
<dbReference type="SUPFAM" id="SSF56994">
    <property type="entry name" value="Insulin-like"/>
    <property type="match status" value="1"/>
</dbReference>
<keyword evidence="5" id="KW-1015">Disulfide bond</keyword>
<proteinExistence type="inferred from homology"/>
<keyword evidence="4 7" id="KW-0732">Signal</keyword>
<comment type="subunit">
    <text evidence="2">Heterodimer of a B chain and an A chain linked by two disulfide bonds.</text>
</comment>
<feature type="chain" id="PRO_5008583601" description="Insulin-like domain-containing protein" evidence="7">
    <location>
        <begin position="24"/>
        <end position="125"/>
    </location>
</feature>
<dbReference type="SMART" id="SM00078">
    <property type="entry name" value="IlGF"/>
    <property type="match status" value="1"/>
</dbReference>
<reference evidence="9" key="1">
    <citation type="submission" date="2015-11" db="EMBL/GenBank/DDBJ databases">
        <title>De novo transcriptome assembly of four potential Pierce s Disease insect vectors from Arizona vineyards.</title>
        <authorList>
            <person name="Tassone E.E."/>
        </authorList>
    </citation>
    <scope>NUCLEOTIDE SEQUENCE</scope>
</reference>
<dbReference type="InterPro" id="IPR022353">
    <property type="entry name" value="Insulin_CS"/>
</dbReference>
<evidence type="ECO:0000256" key="6">
    <source>
        <dbReference type="RuleBase" id="RU000406"/>
    </source>
</evidence>
<evidence type="ECO:0000256" key="1">
    <source>
        <dbReference type="ARBA" id="ARBA00009034"/>
    </source>
</evidence>
<comment type="similarity">
    <text evidence="1 6">Belongs to the insulin family.</text>
</comment>
<feature type="domain" description="Insulin-like" evidence="8">
    <location>
        <begin position="34"/>
        <end position="124"/>
    </location>
</feature>
<evidence type="ECO:0000313" key="9">
    <source>
        <dbReference type="EMBL" id="JAS62578.1"/>
    </source>
</evidence>
<dbReference type="AlphaFoldDB" id="A0A1B6GJG2"/>
<organism evidence="9">
    <name type="scientific">Cuerna arida</name>
    <dbReference type="NCBI Taxonomy" id="1464854"/>
    <lineage>
        <taxon>Eukaryota</taxon>
        <taxon>Metazoa</taxon>
        <taxon>Ecdysozoa</taxon>
        <taxon>Arthropoda</taxon>
        <taxon>Hexapoda</taxon>
        <taxon>Insecta</taxon>
        <taxon>Pterygota</taxon>
        <taxon>Neoptera</taxon>
        <taxon>Paraneoptera</taxon>
        <taxon>Hemiptera</taxon>
        <taxon>Auchenorrhyncha</taxon>
        <taxon>Membracoidea</taxon>
        <taxon>Cicadellidae</taxon>
        <taxon>Cicadellinae</taxon>
        <taxon>Proconiini</taxon>
        <taxon>Cuerna</taxon>
    </lineage>
</organism>
<keyword evidence="6" id="KW-0964">Secreted</keyword>
<dbReference type="EMBL" id="GECZ01007191">
    <property type="protein sequence ID" value="JAS62578.1"/>
    <property type="molecule type" value="Transcribed_RNA"/>
</dbReference>
<gene>
    <name evidence="9" type="ORF">g.17798</name>
</gene>
<dbReference type="PANTHER" id="PTHR13647:SF4">
    <property type="entry name" value="INSULIN-LIKE PEPTIDE 1-RELATED"/>
    <property type="match status" value="1"/>
</dbReference>
<feature type="signal peptide" evidence="7">
    <location>
        <begin position="1"/>
        <end position="23"/>
    </location>
</feature>
<dbReference type="InterPro" id="IPR016179">
    <property type="entry name" value="Insulin-like"/>
</dbReference>
<dbReference type="PROSITE" id="PS51257">
    <property type="entry name" value="PROKAR_LIPOPROTEIN"/>
    <property type="match status" value="1"/>
</dbReference>
<evidence type="ECO:0000256" key="2">
    <source>
        <dbReference type="ARBA" id="ARBA00011207"/>
    </source>
</evidence>
<comment type="subcellular location">
    <subcellularLocation>
        <location evidence="6">Secreted</location>
    </subcellularLocation>
</comment>
<accession>A0A1B6GJG2</accession>
<name>A0A1B6GJG2_9HEMI</name>
<keyword evidence="3" id="KW-0165">Cleavage on pair of basic residues</keyword>
<protein>
    <recommendedName>
        <fullName evidence="8">Insulin-like domain-containing protein</fullName>
    </recommendedName>
</protein>